<dbReference type="AlphaFoldDB" id="A0A4C1X786"/>
<evidence type="ECO:0000313" key="3">
    <source>
        <dbReference type="Proteomes" id="UP000299102"/>
    </source>
</evidence>
<name>A0A4C1X786_EUMVA</name>
<accession>A0A4C1X786</accession>
<feature type="compositionally biased region" description="Acidic residues" evidence="1">
    <location>
        <begin position="176"/>
        <end position="200"/>
    </location>
</feature>
<comment type="caution">
    <text evidence="2">The sequence shown here is derived from an EMBL/GenBank/DDBJ whole genome shotgun (WGS) entry which is preliminary data.</text>
</comment>
<evidence type="ECO:0000313" key="2">
    <source>
        <dbReference type="EMBL" id="GBP58214.1"/>
    </source>
</evidence>
<feature type="region of interest" description="Disordered" evidence="1">
    <location>
        <begin position="174"/>
        <end position="218"/>
    </location>
</feature>
<keyword evidence="3" id="KW-1185">Reference proteome</keyword>
<reference evidence="2 3" key="1">
    <citation type="journal article" date="2019" name="Commun. Biol.">
        <title>The bagworm genome reveals a unique fibroin gene that provides high tensile strength.</title>
        <authorList>
            <person name="Kono N."/>
            <person name="Nakamura H."/>
            <person name="Ohtoshi R."/>
            <person name="Tomita M."/>
            <person name="Numata K."/>
            <person name="Arakawa K."/>
        </authorList>
    </citation>
    <scope>NUCLEOTIDE SEQUENCE [LARGE SCALE GENOMIC DNA]</scope>
</reference>
<gene>
    <name evidence="2" type="ORF">EVAR_87792_1</name>
</gene>
<proteinExistence type="predicted"/>
<organism evidence="2 3">
    <name type="scientific">Eumeta variegata</name>
    <name type="common">Bagworm moth</name>
    <name type="synonym">Eumeta japonica</name>
    <dbReference type="NCBI Taxonomy" id="151549"/>
    <lineage>
        <taxon>Eukaryota</taxon>
        <taxon>Metazoa</taxon>
        <taxon>Ecdysozoa</taxon>
        <taxon>Arthropoda</taxon>
        <taxon>Hexapoda</taxon>
        <taxon>Insecta</taxon>
        <taxon>Pterygota</taxon>
        <taxon>Neoptera</taxon>
        <taxon>Endopterygota</taxon>
        <taxon>Lepidoptera</taxon>
        <taxon>Glossata</taxon>
        <taxon>Ditrysia</taxon>
        <taxon>Tineoidea</taxon>
        <taxon>Psychidae</taxon>
        <taxon>Oiketicinae</taxon>
        <taxon>Eumeta</taxon>
    </lineage>
</organism>
<protein>
    <submittedName>
        <fullName evidence="2">Uncharacterized protein</fullName>
    </submittedName>
</protein>
<sequence>MGCPMEGRVGRNSLTGRNLQRKRLLTTVFCESVSVLSAKPANFRAPAKFAKPAKIMCVGVCMCVRACAWARARVCVCVCVCVCVRVCVSPWMQKKGSKADIVPLWPAGGDDVRRLHFYKPRAPRPRGLLRRAATSMFRRLRPFVYVVIGISENRTQWFEGDHLPRLISDFIKDVSDDNEDDEQNDRDDEQNDRDDEQNDRDDERYHYGNDSDDETDEL</sequence>
<dbReference type="EMBL" id="BGZK01000729">
    <property type="protein sequence ID" value="GBP58214.1"/>
    <property type="molecule type" value="Genomic_DNA"/>
</dbReference>
<dbReference type="Proteomes" id="UP000299102">
    <property type="component" value="Unassembled WGS sequence"/>
</dbReference>
<evidence type="ECO:0000256" key="1">
    <source>
        <dbReference type="SAM" id="MobiDB-lite"/>
    </source>
</evidence>